<keyword evidence="2" id="KW-0012">Acyltransferase</keyword>
<protein>
    <recommendedName>
        <fullName evidence="3">N-acetyltransferase domain-containing protein</fullName>
    </recommendedName>
</protein>
<sequence length="182" mass="19091">MSDETVRLLGDDDWALYRAVRLAAIRDAPAELGADPESEAAAGDDHWRDQVGAGRRLVLERGGQPCGVVSLERSDEEARSAVLSGLWVEPAARSSGVAGRLVESVVALAAADGAARLYYWVGTENARAIGFAVNAGFRVTSRRRRARGPARAADDTEIALVLPLGDDGSTVPNAGGARPGSR</sequence>
<dbReference type="SUPFAM" id="SSF55729">
    <property type="entry name" value="Acyl-CoA N-acyltransferases (Nat)"/>
    <property type="match status" value="1"/>
</dbReference>
<dbReference type="InterPro" id="IPR050832">
    <property type="entry name" value="Bact_Acetyltransf"/>
</dbReference>
<dbReference type="PROSITE" id="PS51186">
    <property type="entry name" value="GNAT"/>
    <property type="match status" value="1"/>
</dbReference>
<dbReference type="PANTHER" id="PTHR43877">
    <property type="entry name" value="AMINOALKYLPHOSPHONATE N-ACETYLTRANSFERASE-RELATED-RELATED"/>
    <property type="match status" value="1"/>
</dbReference>
<feature type="domain" description="N-acetyltransferase" evidence="3">
    <location>
        <begin position="4"/>
        <end position="165"/>
    </location>
</feature>
<dbReference type="CDD" id="cd04301">
    <property type="entry name" value="NAT_SF"/>
    <property type="match status" value="1"/>
</dbReference>
<dbReference type="PANTHER" id="PTHR43877:SF1">
    <property type="entry name" value="ACETYLTRANSFERASE"/>
    <property type="match status" value="1"/>
</dbReference>
<dbReference type="AlphaFoldDB" id="A0A6J4KLL9"/>
<dbReference type="EMBL" id="CADCTS010000268">
    <property type="protein sequence ID" value="CAA9307925.1"/>
    <property type="molecule type" value="Genomic_DNA"/>
</dbReference>
<evidence type="ECO:0000256" key="2">
    <source>
        <dbReference type="ARBA" id="ARBA00023315"/>
    </source>
</evidence>
<proteinExistence type="predicted"/>
<evidence type="ECO:0000259" key="3">
    <source>
        <dbReference type="PROSITE" id="PS51186"/>
    </source>
</evidence>
<evidence type="ECO:0000256" key="1">
    <source>
        <dbReference type="ARBA" id="ARBA00022679"/>
    </source>
</evidence>
<reference evidence="4" key="1">
    <citation type="submission" date="2020-02" db="EMBL/GenBank/DDBJ databases">
        <authorList>
            <person name="Meier V. D."/>
        </authorList>
    </citation>
    <scope>NUCLEOTIDE SEQUENCE</scope>
    <source>
        <strain evidence="4">AVDCRST_MAG48</strain>
    </source>
</reference>
<gene>
    <name evidence="4" type="ORF">AVDCRST_MAG48-1834</name>
</gene>
<organism evidence="4">
    <name type="scientific">uncultured Friedmanniella sp</name>
    <dbReference type="NCBI Taxonomy" id="335381"/>
    <lineage>
        <taxon>Bacteria</taxon>
        <taxon>Bacillati</taxon>
        <taxon>Actinomycetota</taxon>
        <taxon>Actinomycetes</taxon>
        <taxon>Propionibacteriales</taxon>
        <taxon>Nocardioidaceae</taxon>
        <taxon>Friedmanniella</taxon>
        <taxon>environmental samples</taxon>
    </lineage>
</organism>
<accession>A0A6J4KLL9</accession>
<name>A0A6J4KLL9_9ACTN</name>
<keyword evidence="1" id="KW-0808">Transferase</keyword>
<dbReference type="Pfam" id="PF00583">
    <property type="entry name" value="Acetyltransf_1"/>
    <property type="match status" value="1"/>
</dbReference>
<dbReference type="GO" id="GO:0016747">
    <property type="term" value="F:acyltransferase activity, transferring groups other than amino-acyl groups"/>
    <property type="evidence" value="ECO:0007669"/>
    <property type="project" value="InterPro"/>
</dbReference>
<dbReference type="InterPro" id="IPR000182">
    <property type="entry name" value="GNAT_dom"/>
</dbReference>
<dbReference type="Gene3D" id="3.40.630.30">
    <property type="match status" value="1"/>
</dbReference>
<evidence type="ECO:0000313" key="4">
    <source>
        <dbReference type="EMBL" id="CAA9307925.1"/>
    </source>
</evidence>
<dbReference type="InterPro" id="IPR016181">
    <property type="entry name" value="Acyl_CoA_acyltransferase"/>
</dbReference>